<evidence type="ECO:0000313" key="5">
    <source>
        <dbReference type="Proteomes" id="UP000053475"/>
    </source>
</evidence>
<dbReference type="Pfam" id="PF23562">
    <property type="entry name" value="AMP-binding_C_3"/>
    <property type="match status" value="1"/>
</dbReference>
<dbReference type="Gene3D" id="1.10.1200.10">
    <property type="entry name" value="ACP-like"/>
    <property type="match status" value="1"/>
</dbReference>
<dbReference type="SUPFAM" id="SSF47336">
    <property type="entry name" value="ACP-like"/>
    <property type="match status" value="1"/>
</dbReference>
<keyword evidence="5" id="KW-1185">Reference proteome</keyword>
<feature type="domain" description="Carrier" evidence="3">
    <location>
        <begin position="574"/>
        <end position="649"/>
    </location>
</feature>
<keyword evidence="2" id="KW-0597">Phosphoprotein</keyword>
<proteinExistence type="predicted"/>
<dbReference type="SUPFAM" id="SSF56801">
    <property type="entry name" value="Acetyl-CoA synthetase-like"/>
    <property type="match status" value="1"/>
</dbReference>
<dbReference type="PANTHER" id="PTHR43439:SF2">
    <property type="entry name" value="ENZYME, PUTATIVE (JCVI)-RELATED"/>
    <property type="match status" value="1"/>
</dbReference>
<dbReference type="Gene3D" id="3.40.50.720">
    <property type="entry name" value="NAD(P)-binding Rossmann-like Domain"/>
    <property type="match status" value="1"/>
</dbReference>
<accession>A0A0C1BW23</accession>
<name>A0A0C1BW23_ASPUT</name>
<comment type="caution">
    <text evidence="4">The sequence shown here is derived from an EMBL/GenBank/DDBJ whole genome shotgun (WGS) entry which is preliminary data.</text>
</comment>
<dbReference type="EMBL" id="JOMC01000043">
    <property type="protein sequence ID" value="KIA75731.1"/>
    <property type="molecule type" value="Genomic_DNA"/>
</dbReference>
<dbReference type="PANTHER" id="PTHR43439">
    <property type="entry name" value="PHENYLACETATE-COENZYME A LIGASE"/>
    <property type="match status" value="1"/>
</dbReference>
<reference evidence="4 5" key="1">
    <citation type="submission" date="2014-11" db="EMBL/GenBank/DDBJ databases">
        <title>Genomics derived discovery of secondary metabolites biosynthetic gene clusters in Aspergillus ustus.</title>
        <authorList>
            <person name="Pi B."/>
            <person name="Dai F."/>
            <person name="Song X."/>
            <person name="Zhu C."/>
            <person name="Li H."/>
            <person name="Yu D."/>
        </authorList>
    </citation>
    <scope>NUCLEOTIDE SEQUENCE [LARGE SCALE GENOMIC DNA]</scope>
    <source>
        <strain evidence="4 5">3.3904</strain>
    </source>
</reference>
<keyword evidence="1" id="KW-0596">Phosphopantetheine</keyword>
<protein>
    <submittedName>
        <fullName evidence="4">NAD dependent epimerase</fullName>
    </submittedName>
</protein>
<dbReference type="AlphaFoldDB" id="A0A0C1BW23"/>
<gene>
    <name evidence="4" type="ORF">HK57_00466</name>
</gene>
<dbReference type="InterPro" id="IPR020806">
    <property type="entry name" value="PKS_PP-bd"/>
</dbReference>
<dbReference type="PROSITE" id="PS50075">
    <property type="entry name" value="CARRIER"/>
    <property type="match status" value="1"/>
</dbReference>
<dbReference type="Proteomes" id="UP000053475">
    <property type="component" value="Unassembled WGS sequence"/>
</dbReference>
<dbReference type="Pfam" id="PF00501">
    <property type="entry name" value="AMP-binding"/>
    <property type="match status" value="1"/>
</dbReference>
<dbReference type="Gene3D" id="3.40.50.12780">
    <property type="entry name" value="N-terminal domain of ligase-like"/>
    <property type="match status" value="1"/>
</dbReference>
<dbReference type="InterPro" id="IPR013120">
    <property type="entry name" value="FAR_NAD-bd"/>
</dbReference>
<dbReference type="SUPFAM" id="SSF51735">
    <property type="entry name" value="NAD(P)-binding Rossmann-fold domains"/>
    <property type="match status" value="1"/>
</dbReference>
<dbReference type="InterPro" id="IPR000873">
    <property type="entry name" value="AMP-dep_synth/lig_dom"/>
</dbReference>
<organism evidence="4 5">
    <name type="scientific">Aspergillus ustus</name>
    <dbReference type="NCBI Taxonomy" id="40382"/>
    <lineage>
        <taxon>Eukaryota</taxon>
        <taxon>Fungi</taxon>
        <taxon>Dikarya</taxon>
        <taxon>Ascomycota</taxon>
        <taxon>Pezizomycotina</taxon>
        <taxon>Eurotiomycetes</taxon>
        <taxon>Eurotiomycetidae</taxon>
        <taxon>Eurotiales</taxon>
        <taxon>Aspergillaceae</taxon>
        <taxon>Aspergillus</taxon>
        <taxon>Aspergillus subgen. Nidulantes</taxon>
    </lineage>
</organism>
<dbReference type="GO" id="GO:0031177">
    <property type="term" value="F:phosphopantetheine binding"/>
    <property type="evidence" value="ECO:0007669"/>
    <property type="project" value="InterPro"/>
</dbReference>
<evidence type="ECO:0000259" key="3">
    <source>
        <dbReference type="PROSITE" id="PS50075"/>
    </source>
</evidence>
<dbReference type="Pfam" id="PF07993">
    <property type="entry name" value="NAD_binding_4"/>
    <property type="match status" value="1"/>
</dbReference>
<evidence type="ECO:0000256" key="1">
    <source>
        <dbReference type="ARBA" id="ARBA00022450"/>
    </source>
</evidence>
<dbReference type="InterPro" id="IPR036736">
    <property type="entry name" value="ACP-like_sf"/>
</dbReference>
<evidence type="ECO:0000256" key="2">
    <source>
        <dbReference type="ARBA" id="ARBA00022553"/>
    </source>
</evidence>
<dbReference type="InterPro" id="IPR042099">
    <property type="entry name" value="ANL_N_sf"/>
</dbReference>
<dbReference type="InterPro" id="IPR051414">
    <property type="entry name" value="Adenylate-forming_Reductase"/>
</dbReference>
<dbReference type="InterPro" id="IPR009081">
    <property type="entry name" value="PP-bd_ACP"/>
</dbReference>
<dbReference type="PROSITE" id="PS00455">
    <property type="entry name" value="AMP_BINDING"/>
    <property type="match status" value="1"/>
</dbReference>
<dbReference type="InterPro" id="IPR036291">
    <property type="entry name" value="NAD(P)-bd_dom_sf"/>
</dbReference>
<dbReference type="Pfam" id="PF00550">
    <property type="entry name" value="PP-binding"/>
    <property type="match status" value="1"/>
</dbReference>
<dbReference type="InterPro" id="IPR020845">
    <property type="entry name" value="AMP-binding_CS"/>
</dbReference>
<sequence length="1126" mass="124352">MPESTHQTLIPTLIGERATNEPNTLWAEYPASTATYTDGFKQITYAQFANAVNGCVHFITRALSPRSKTGEPLAWLAPNDPRCTIALVAAMKAGFKIFLISERNSVAANHKLFDDVQCSTILTTSLSFPPVQATRAERELVQVLELPPLETLLDEPHPNFPFHKTLDSSAREVAFIVHTSGSTGFPKPMFITHEFLAKTLRNFGITAPEGYITQTSLIEKKRCVCLLPLGHPAGITFSLLLPLSTRSSIILPLPNIPPTGEALVEILTHARAHWAALAPLTLETISKTPSLLPALDAKLETLVFSGGSLPKISGDEIAQRTRLKLLSFLGSSETGPLQAIYRREGYDFASHWNYLQFPPELGARFELCADTSNNGNNNGVYELVFERGALTEPYQAVFASYPSQNVFRTRDLFTPHPVLPGLWTHASRSDDVIVFLNGEKVNPVDFESRVCRLPDVAATLMFGEGRVEAGVLVELVEQQQEQQQMVLSVVDRARVIKEKLWLVIDEANRILPAYARVEETHVIFTEPGRPVLRTLKGTVRRKATMEVYKDAIDKVYADVEMAENALSGQRRELGSEAEVQPFVREALREVTSLGGIELAEDFFSRGMDSLQVLRLVRHLRASTKLNIAPSLVYLNPSIRALSTALYQLARNGQISERQKREDQIKLRREILQKHLDTVDAICSSNIKSTSTSKERDEGKVIILTGSTGTIGSYILSVLLRRADIAHIYCLNRSANSEALQKERNAQQDPTLPLTFLASKTTFLTVELTHPTFGLEDAIYKALRTRTTHVIHNAWKVDFNLPLQAFETQLDGVINLVRLCAHAQRAPSITFLSSVSAAMNFCSTDFPLSPNHSSIQQIPIPERILTDLEIPAPVGYAESKYIAERLLERASEKLNIPSRILRLGQIAGAAGSPGRWSAADWVPALVLGSRALGAIPDRLSSSSSSRKFDDGSECESVIDWVPVDGIAEVIVEIALAYNDPEPAFGSDPDGSWNVSVFHPLNPHRTTWASLLPSILSALESYSRDGPGEICVIEVVSPAEWLLRLRAAARRSFSAAGDSEDGVQESVNPALRLLDFFSERFGGSNPGPESLTWETGNAERASQTLREMGKIDAELIGRWVRQWLEGKK</sequence>
<dbReference type="SMART" id="SM00823">
    <property type="entry name" value="PKS_PP"/>
    <property type="match status" value="1"/>
</dbReference>
<evidence type="ECO:0000313" key="4">
    <source>
        <dbReference type="EMBL" id="KIA75731.1"/>
    </source>
</evidence>